<keyword evidence="3" id="KW-1185">Reference proteome</keyword>
<feature type="region of interest" description="Disordered" evidence="1">
    <location>
        <begin position="93"/>
        <end position="113"/>
    </location>
</feature>
<feature type="compositionally biased region" description="Polar residues" evidence="1">
    <location>
        <begin position="93"/>
        <end position="102"/>
    </location>
</feature>
<sequence length="113" mass="12436">MLKDLHHFEFGAADQLMEISAFKTYPLAFAFSTEIVTMISASVAKGLTQQQILFVIAVEVNCGISQADARAELEADRWDYVEAMVNIRCEQQSPRGYSSNWPGQPANYGAASA</sequence>
<dbReference type="Proteomes" id="UP001155163">
    <property type="component" value="Unassembled WGS sequence"/>
</dbReference>
<accession>A0ABT0JFA6</accession>
<dbReference type="RefSeq" id="WP_268261914.1">
    <property type="nucleotide sequence ID" value="NZ_JALQCX010000016.1"/>
</dbReference>
<evidence type="ECO:0000313" key="2">
    <source>
        <dbReference type="EMBL" id="MCK9814592.1"/>
    </source>
</evidence>
<name>A0ABT0JFA6_9PSED</name>
<proteinExistence type="predicted"/>
<reference evidence="2 3" key="2">
    <citation type="journal article" date="2023" name="Plant Pathol.">
        <title>Dismantling and reorganizing Pseudomonas marginalis sensu#lato.</title>
        <authorList>
            <person name="Sawada H."/>
            <person name="Fujikawa T."/>
            <person name="Satou M."/>
        </authorList>
    </citation>
    <scope>NUCLEOTIDE SEQUENCE [LARGE SCALE GENOMIC DNA]</scope>
    <source>
        <strain evidence="2 3">MAFF 302046</strain>
    </source>
</reference>
<gene>
    <name evidence="2" type="ORF">M1B35_10765</name>
</gene>
<protein>
    <submittedName>
        <fullName evidence="2">Uncharacterized protein</fullName>
    </submittedName>
</protein>
<evidence type="ECO:0000313" key="3">
    <source>
        <dbReference type="Proteomes" id="UP001155163"/>
    </source>
</evidence>
<organism evidence="2 3">
    <name type="scientific">Pseudomonas morbosilactucae</name>
    <dbReference type="NCBI Taxonomy" id="2938197"/>
    <lineage>
        <taxon>Bacteria</taxon>
        <taxon>Pseudomonadati</taxon>
        <taxon>Pseudomonadota</taxon>
        <taxon>Gammaproteobacteria</taxon>
        <taxon>Pseudomonadales</taxon>
        <taxon>Pseudomonadaceae</taxon>
        <taxon>Pseudomonas</taxon>
    </lineage>
</organism>
<reference evidence="2 3" key="1">
    <citation type="journal article" date="2022" name="Int. J. Syst. Evol. Microbiol.">
        <title>Pseudomonas aegrilactucae sp. nov. and Pseudomonas morbosilactucae sp. nov., pathogens causing bacterial rot of lettuce in Japan.</title>
        <authorList>
            <person name="Sawada H."/>
            <person name="Fujikawa T."/>
            <person name="Satou M."/>
        </authorList>
    </citation>
    <scope>NUCLEOTIDE SEQUENCE [LARGE SCALE GENOMIC DNA]</scope>
    <source>
        <strain evidence="2 3">MAFF 302046</strain>
    </source>
</reference>
<comment type="caution">
    <text evidence="2">The sequence shown here is derived from an EMBL/GenBank/DDBJ whole genome shotgun (WGS) entry which is preliminary data.</text>
</comment>
<dbReference type="EMBL" id="JALQCX010000016">
    <property type="protein sequence ID" value="MCK9814592.1"/>
    <property type="molecule type" value="Genomic_DNA"/>
</dbReference>
<evidence type="ECO:0000256" key="1">
    <source>
        <dbReference type="SAM" id="MobiDB-lite"/>
    </source>
</evidence>